<protein>
    <submittedName>
        <fullName evidence="1">Uncharacterized protein</fullName>
    </submittedName>
</protein>
<reference evidence="1" key="1">
    <citation type="journal article" date="2017" name="Science">
        <title>Giant viruses with an expanded complement of translation system components.</title>
        <authorList>
            <person name="Schulz F."/>
            <person name="Yutin N."/>
            <person name="Ivanova N.N."/>
            <person name="Ortega D.R."/>
            <person name="Lee T.K."/>
            <person name="Vierheilig J."/>
            <person name="Daims H."/>
            <person name="Horn M."/>
            <person name="Wagner M."/>
            <person name="Jensen G.J."/>
            <person name="Kyrpides N.C."/>
            <person name="Koonin E.V."/>
            <person name="Woyke T."/>
        </authorList>
    </citation>
    <scope>NUCLEOTIDE SEQUENCE</scope>
    <source>
        <strain evidence="1">HKV1</strain>
    </source>
</reference>
<organism evidence="1">
    <name type="scientific">Hokovirus HKV1</name>
    <dbReference type="NCBI Taxonomy" id="1977638"/>
    <lineage>
        <taxon>Viruses</taxon>
        <taxon>Varidnaviria</taxon>
        <taxon>Bamfordvirae</taxon>
        <taxon>Nucleocytoviricota</taxon>
        <taxon>Megaviricetes</taxon>
        <taxon>Imitervirales</taxon>
        <taxon>Mimiviridae</taxon>
        <taxon>Klosneuvirinae</taxon>
        <taxon>Hokovirus</taxon>
    </lineage>
</organism>
<gene>
    <name evidence="1" type="ORF">Hokovirus_2_13</name>
</gene>
<dbReference type="EMBL" id="KY684104">
    <property type="protein sequence ID" value="ARF10486.1"/>
    <property type="molecule type" value="Genomic_DNA"/>
</dbReference>
<name>A0A1V0SFI3_9VIRU</name>
<sequence>MSFNILKLTGFINNNAFTFQNEELNIHDFNSILTSYDFIIINFYENYFSKNALNKYRYYRDVCNLQTCDYKIVLYEYNTLIFGNNKIIQPVYDIIIPSFDQWLINYEYLLFGETEIINHFKNKLPCIIHLLNSQMIENLEEKFKITKISNDLYFSQKKNIMIKAALKKQ</sequence>
<accession>A0A1V0SFI3</accession>
<proteinExistence type="predicted"/>
<evidence type="ECO:0000313" key="1">
    <source>
        <dbReference type="EMBL" id="ARF10486.1"/>
    </source>
</evidence>